<comment type="caution">
    <text evidence="2">The sequence shown here is derived from an EMBL/GenBank/DDBJ whole genome shotgun (WGS) entry which is preliminary data.</text>
</comment>
<keyword evidence="3" id="KW-1185">Reference proteome</keyword>
<organism evidence="2 3">
    <name type="scientific">Saguinus oedipus</name>
    <name type="common">Cotton-top tamarin</name>
    <name type="synonym">Oedipomidas oedipus</name>
    <dbReference type="NCBI Taxonomy" id="9490"/>
    <lineage>
        <taxon>Eukaryota</taxon>
        <taxon>Metazoa</taxon>
        <taxon>Chordata</taxon>
        <taxon>Craniata</taxon>
        <taxon>Vertebrata</taxon>
        <taxon>Euteleostomi</taxon>
        <taxon>Mammalia</taxon>
        <taxon>Eutheria</taxon>
        <taxon>Euarchontoglires</taxon>
        <taxon>Primates</taxon>
        <taxon>Haplorrhini</taxon>
        <taxon>Platyrrhini</taxon>
        <taxon>Cebidae</taxon>
        <taxon>Callitrichinae</taxon>
        <taxon>Saguinus</taxon>
    </lineage>
</organism>
<evidence type="ECO:0000313" key="3">
    <source>
        <dbReference type="Proteomes" id="UP001266305"/>
    </source>
</evidence>
<name>A0ABQ9VZJ5_SAGOE</name>
<proteinExistence type="predicted"/>
<reference evidence="2 3" key="1">
    <citation type="submission" date="2023-05" db="EMBL/GenBank/DDBJ databases">
        <title>B98-5 Cell Line De Novo Hybrid Assembly: An Optical Mapping Approach.</title>
        <authorList>
            <person name="Kananen K."/>
            <person name="Auerbach J.A."/>
            <person name="Kautto E."/>
            <person name="Blachly J.S."/>
        </authorList>
    </citation>
    <scope>NUCLEOTIDE SEQUENCE [LARGE SCALE GENOMIC DNA]</scope>
    <source>
        <strain evidence="2">B95-8</strain>
        <tissue evidence="2">Cell line</tissue>
    </source>
</reference>
<evidence type="ECO:0000313" key="2">
    <source>
        <dbReference type="EMBL" id="KAK2114824.1"/>
    </source>
</evidence>
<dbReference type="Proteomes" id="UP001266305">
    <property type="component" value="Unassembled WGS sequence"/>
</dbReference>
<sequence>DPHLPGLSLTHKGMSENQPHPRGLTLHQPVSFLLQASLLASPSIPGTGKHTPCTFMDVPEATWEL</sequence>
<feature type="non-terminal residue" evidence="2">
    <location>
        <position position="1"/>
    </location>
</feature>
<accession>A0ABQ9VZJ5</accession>
<dbReference type="EMBL" id="JASSZA010000004">
    <property type="protein sequence ID" value="KAK2114824.1"/>
    <property type="molecule type" value="Genomic_DNA"/>
</dbReference>
<feature type="region of interest" description="Disordered" evidence="1">
    <location>
        <begin position="1"/>
        <end position="24"/>
    </location>
</feature>
<gene>
    <name evidence="2" type="ORF">P7K49_009090</name>
</gene>
<evidence type="ECO:0000256" key="1">
    <source>
        <dbReference type="SAM" id="MobiDB-lite"/>
    </source>
</evidence>
<protein>
    <submittedName>
        <fullName evidence="2">Uncharacterized protein</fullName>
    </submittedName>
</protein>
<feature type="non-terminal residue" evidence="2">
    <location>
        <position position="65"/>
    </location>
</feature>